<feature type="region of interest" description="Disordered" evidence="1">
    <location>
        <begin position="26"/>
        <end position="80"/>
    </location>
</feature>
<feature type="compositionally biased region" description="Low complexity" evidence="1">
    <location>
        <begin position="53"/>
        <end position="72"/>
    </location>
</feature>
<sequence length="216" mass="23521">MRKKFLKAAVLAGLICLVAGAGGCGQNREEASGEAQEESGSGETESTAEESEAAGAETEAAESGEGAGAETETAAEDAEMAPDFETVLSTGETVKLSDFRGKKVLLNFWATWCGYCIMEFPALERLSEDYPDDLTVLAIDCGEDEDTIQAFLEQNEYSFLIGMDEAYEVQRLYPTNGIPYTVLIDENGAVMHRTTGIPSRDEDEIYEFYRENLGLE</sequence>
<dbReference type="GO" id="GO:0016491">
    <property type="term" value="F:oxidoreductase activity"/>
    <property type="evidence" value="ECO:0007669"/>
    <property type="project" value="InterPro"/>
</dbReference>
<dbReference type="PANTHER" id="PTHR42852:SF13">
    <property type="entry name" value="PROTEIN DIPZ"/>
    <property type="match status" value="1"/>
</dbReference>
<organism evidence="4 5">
    <name type="scientific">Candidatus Choladousia intestinavium</name>
    <dbReference type="NCBI Taxonomy" id="2840727"/>
    <lineage>
        <taxon>Bacteria</taxon>
        <taxon>Bacillati</taxon>
        <taxon>Bacillota</taxon>
        <taxon>Clostridia</taxon>
        <taxon>Lachnospirales</taxon>
        <taxon>Lachnospiraceae</taxon>
        <taxon>Lachnospiraceae incertae sedis</taxon>
        <taxon>Candidatus Choladousia</taxon>
    </lineage>
</organism>
<dbReference type="PROSITE" id="PS51352">
    <property type="entry name" value="THIOREDOXIN_2"/>
    <property type="match status" value="1"/>
</dbReference>
<dbReference type="InterPro" id="IPR013766">
    <property type="entry name" value="Thioredoxin_domain"/>
</dbReference>
<evidence type="ECO:0000259" key="3">
    <source>
        <dbReference type="PROSITE" id="PS51352"/>
    </source>
</evidence>
<keyword evidence="2" id="KW-0732">Signal</keyword>
<dbReference type="Proteomes" id="UP000886757">
    <property type="component" value="Unassembled WGS sequence"/>
</dbReference>
<evidence type="ECO:0000313" key="5">
    <source>
        <dbReference type="Proteomes" id="UP000886757"/>
    </source>
</evidence>
<feature type="domain" description="Thioredoxin" evidence="3">
    <location>
        <begin position="75"/>
        <end position="214"/>
    </location>
</feature>
<dbReference type="Pfam" id="PF00578">
    <property type="entry name" value="AhpC-TSA"/>
    <property type="match status" value="1"/>
</dbReference>
<feature type="chain" id="PRO_5039511141" evidence="2">
    <location>
        <begin position="22"/>
        <end position="216"/>
    </location>
</feature>
<comment type="caution">
    <text evidence="4">The sequence shown here is derived from an EMBL/GenBank/DDBJ whole genome shotgun (WGS) entry which is preliminary data.</text>
</comment>
<evidence type="ECO:0000256" key="2">
    <source>
        <dbReference type="SAM" id="SignalP"/>
    </source>
</evidence>
<gene>
    <name evidence="4" type="ORF">IAB31_00900</name>
</gene>
<feature type="signal peptide" evidence="2">
    <location>
        <begin position="1"/>
        <end position="21"/>
    </location>
</feature>
<dbReference type="SUPFAM" id="SSF52833">
    <property type="entry name" value="Thioredoxin-like"/>
    <property type="match status" value="1"/>
</dbReference>
<accession>A0A9D1D7Z8</accession>
<protein>
    <submittedName>
        <fullName evidence="4">TlpA family protein disulfide reductase</fullName>
    </submittedName>
</protein>
<dbReference type="PANTHER" id="PTHR42852">
    <property type="entry name" value="THIOL:DISULFIDE INTERCHANGE PROTEIN DSBE"/>
    <property type="match status" value="1"/>
</dbReference>
<dbReference type="EMBL" id="DVGK01000013">
    <property type="protein sequence ID" value="HIR12464.1"/>
    <property type="molecule type" value="Genomic_DNA"/>
</dbReference>
<dbReference type="CDD" id="cd02966">
    <property type="entry name" value="TlpA_like_family"/>
    <property type="match status" value="1"/>
</dbReference>
<dbReference type="PROSITE" id="PS51257">
    <property type="entry name" value="PROKAR_LIPOPROTEIN"/>
    <property type="match status" value="1"/>
</dbReference>
<dbReference type="AlphaFoldDB" id="A0A9D1D7Z8"/>
<reference evidence="4" key="1">
    <citation type="submission" date="2020-10" db="EMBL/GenBank/DDBJ databases">
        <authorList>
            <person name="Gilroy R."/>
        </authorList>
    </citation>
    <scope>NUCLEOTIDE SEQUENCE</scope>
    <source>
        <strain evidence="4">ChiSjej4B22-8148</strain>
    </source>
</reference>
<dbReference type="Gene3D" id="3.40.30.10">
    <property type="entry name" value="Glutaredoxin"/>
    <property type="match status" value="1"/>
</dbReference>
<evidence type="ECO:0000256" key="1">
    <source>
        <dbReference type="SAM" id="MobiDB-lite"/>
    </source>
</evidence>
<dbReference type="InterPro" id="IPR000866">
    <property type="entry name" value="AhpC/TSA"/>
</dbReference>
<proteinExistence type="predicted"/>
<dbReference type="GO" id="GO:0016209">
    <property type="term" value="F:antioxidant activity"/>
    <property type="evidence" value="ECO:0007669"/>
    <property type="project" value="InterPro"/>
</dbReference>
<dbReference type="InterPro" id="IPR036249">
    <property type="entry name" value="Thioredoxin-like_sf"/>
</dbReference>
<reference evidence="4" key="2">
    <citation type="journal article" date="2021" name="PeerJ">
        <title>Extensive microbial diversity within the chicken gut microbiome revealed by metagenomics and culture.</title>
        <authorList>
            <person name="Gilroy R."/>
            <person name="Ravi A."/>
            <person name="Getino M."/>
            <person name="Pursley I."/>
            <person name="Horton D.L."/>
            <person name="Alikhan N.F."/>
            <person name="Baker D."/>
            <person name="Gharbi K."/>
            <person name="Hall N."/>
            <person name="Watson M."/>
            <person name="Adriaenssens E.M."/>
            <person name="Foster-Nyarko E."/>
            <person name="Jarju S."/>
            <person name="Secka A."/>
            <person name="Antonio M."/>
            <person name="Oren A."/>
            <person name="Chaudhuri R.R."/>
            <person name="La Ragione R."/>
            <person name="Hildebrand F."/>
            <person name="Pallen M.J."/>
        </authorList>
    </citation>
    <scope>NUCLEOTIDE SEQUENCE</scope>
    <source>
        <strain evidence="4">ChiSjej4B22-8148</strain>
    </source>
</reference>
<name>A0A9D1D7Z8_9FIRM</name>
<dbReference type="InterPro" id="IPR050553">
    <property type="entry name" value="Thioredoxin_ResA/DsbE_sf"/>
</dbReference>
<evidence type="ECO:0000313" key="4">
    <source>
        <dbReference type="EMBL" id="HIR12464.1"/>
    </source>
</evidence>